<keyword evidence="3" id="KW-0378">Hydrolase</keyword>
<dbReference type="EC" id="3.2.1.143" evidence="2"/>
<evidence type="ECO:0000256" key="1">
    <source>
        <dbReference type="ARBA" id="ARBA00009545"/>
    </source>
</evidence>
<feature type="active site" evidence="4">
    <location>
        <position position="162"/>
    </location>
</feature>
<evidence type="ECO:0000256" key="3">
    <source>
        <dbReference type="ARBA" id="ARBA00022801"/>
    </source>
</evidence>
<dbReference type="GO" id="GO:0004649">
    <property type="term" value="F:poly(ADP-ribose) glycohydrolase activity"/>
    <property type="evidence" value="ECO:0007669"/>
    <property type="project" value="UniProtKB-EC"/>
</dbReference>
<dbReference type="GO" id="GO:1990966">
    <property type="term" value="P:ATP generation from poly-ADP-D-ribose"/>
    <property type="evidence" value="ECO:0007669"/>
    <property type="project" value="TreeGrafter"/>
</dbReference>
<dbReference type="Pfam" id="PF20811">
    <property type="entry name" value="PARG_cat_N"/>
    <property type="match status" value="1"/>
</dbReference>
<dbReference type="EMBL" id="GIBP01002681">
    <property type="protein sequence ID" value="NDV31650.1"/>
    <property type="molecule type" value="Transcribed_RNA"/>
</dbReference>
<organism evidence="8">
    <name type="scientific">Arcella intermedia</name>
    <dbReference type="NCBI Taxonomy" id="1963864"/>
    <lineage>
        <taxon>Eukaryota</taxon>
        <taxon>Amoebozoa</taxon>
        <taxon>Tubulinea</taxon>
        <taxon>Elardia</taxon>
        <taxon>Arcellinida</taxon>
        <taxon>Sphaerothecina</taxon>
        <taxon>Arcellidae</taxon>
        <taxon>Arcella</taxon>
    </lineage>
</organism>
<dbReference type="Pfam" id="PF05028">
    <property type="entry name" value="PARG_cat_C"/>
    <property type="match status" value="1"/>
</dbReference>
<dbReference type="PANTHER" id="PTHR12837:SF0">
    <property type="entry name" value="POLY(ADP-RIBOSE) GLYCOHYDROLASE"/>
    <property type="match status" value="1"/>
</dbReference>
<evidence type="ECO:0000256" key="5">
    <source>
        <dbReference type="PIRSR" id="PIRSR607724-2"/>
    </source>
</evidence>
<sequence length="409" mass="47103">MKKFLTSKPFRDQFPLFFTQTLPEMVRQALKLVEFKTIKIPILQQNLTGSVTLTRQTVACLLIHAFFCTFEHREEGSKLPVFNFITLFNALEEGYESAKFMCIINYFTRITQDPPKGNITVLRQYTHQNDIPKFHLSRKDIIDVEILLEGAIEDSSDNLQVDFANTFIGGGILCGGCVQEEIRFAISPELIISCLLCEEMNSYEAIYIVGAERFSDYLGYGSTLQFDKSCVDKTDYFDFYHDRKNLGSHLNTQIIAIDAIDYRTAGIESQYSLEYLRRDIRKAYIGFQFFTKDDTPDALDITEVHMPYMCTVDEKPIATGHWGCGAFGGNKAVKAMIQIIAASEARKNLVFYSFGDKVFTEKLRKCVRILKERKLKVSELYQMIIEFKDWKKNSKNVDLFDYLLSRSQT</sequence>
<dbReference type="GO" id="GO:0009225">
    <property type="term" value="P:nucleotide-sugar metabolic process"/>
    <property type="evidence" value="ECO:0007669"/>
    <property type="project" value="TreeGrafter"/>
</dbReference>
<feature type="active site" evidence="4">
    <location>
        <position position="180"/>
    </location>
</feature>
<comment type="similarity">
    <text evidence="1">Belongs to the poly(ADP-ribose) glycohydrolase family.</text>
</comment>
<proteinExistence type="inferred from homology"/>
<feature type="binding site" evidence="5">
    <location>
        <position position="220"/>
    </location>
    <ligand>
        <name>substrate</name>
    </ligand>
</feature>
<feature type="domain" description="PARG catalytic Macro" evidence="6">
    <location>
        <begin position="132"/>
        <end position="359"/>
    </location>
</feature>
<feature type="binding site" evidence="5">
    <location>
        <position position="165"/>
    </location>
    <ligand>
        <name>substrate</name>
    </ligand>
</feature>
<dbReference type="InterPro" id="IPR046372">
    <property type="entry name" value="PARG_cat_C"/>
</dbReference>
<protein>
    <recommendedName>
        <fullName evidence="2">poly(ADP-ribose) glycohydrolase</fullName>
        <ecNumber evidence="2">3.2.1.143</ecNumber>
    </recommendedName>
</protein>
<dbReference type="GO" id="GO:0005737">
    <property type="term" value="C:cytoplasm"/>
    <property type="evidence" value="ECO:0007669"/>
    <property type="project" value="TreeGrafter"/>
</dbReference>
<dbReference type="GO" id="GO:0005634">
    <property type="term" value="C:nucleus"/>
    <property type="evidence" value="ECO:0007669"/>
    <property type="project" value="TreeGrafter"/>
</dbReference>
<evidence type="ECO:0000259" key="6">
    <source>
        <dbReference type="Pfam" id="PF05028"/>
    </source>
</evidence>
<evidence type="ECO:0000259" key="7">
    <source>
        <dbReference type="Pfam" id="PF20811"/>
    </source>
</evidence>
<dbReference type="InterPro" id="IPR007724">
    <property type="entry name" value="Poly_GlycHdrlase"/>
</dbReference>
<feature type="domain" description="PARG helical" evidence="7">
    <location>
        <begin position="16"/>
        <end position="123"/>
    </location>
</feature>
<dbReference type="GO" id="GO:0005975">
    <property type="term" value="P:carbohydrate metabolic process"/>
    <property type="evidence" value="ECO:0007669"/>
    <property type="project" value="InterPro"/>
</dbReference>
<feature type="active site" evidence="4">
    <location>
        <position position="181"/>
    </location>
</feature>
<evidence type="ECO:0000256" key="2">
    <source>
        <dbReference type="ARBA" id="ARBA00012255"/>
    </source>
</evidence>
<name>A0A6B2L3X2_9EUKA</name>
<evidence type="ECO:0000256" key="4">
    <source>
        <dbReference type="PIRSR" id="PIRSR607724-1"/>
    </source>
</evidence>
<feature type="binding site" evidence="5">
    <location>
        <position position="179"/>
    </location>
    <ligand>
        <name>substrate</name>
    </ligand>
</feature>
<dbReference type="GO" id="GO:0006282">
    <property type="term" value="P:regulation of DNA repair"/>
    <property type="evidence" value="ECO:0007669"/>
    <property type="project" value="InterPro"/>
</dbReference>
<dbReference type="AlphaFoldDB" id="A0A6B2L3X2"/>
<evidence type="ECO:0000313" key="8">
    <source>
        <dbReference type="EMBL" id="NDV31650.1"/>
    </source>
</evidence>
<accession>A0A6B2L3X2</accession>
<dbReference type="InterPro" id="IPR048362">
    <property type="entry name" value="PARG_helical"/>
</dbReference>
<dbReference type="PANTHER" id="PTHR12837">
    <property type="entry name" value="POLY ADP-RIBOSE GLYCOHYDROLASE"/>
    <property type="match status" value="1"/>
</dbReference>
<reference evidence="8" key="1">
    <citation type="journal article" date="2020" name="J. Eukaryot. Microbiol.">
        <title>De novo Sequencing, Assembly and Annotation of the Transcriptome for the Free-Living Testate Amoeba Arcella intermedia.</title>
        <authorList>
            <person name="Ribeiro G.M."/>
            <person name="Porfirio-Sousa A.L."/>
            <person name="Maurer-Alcala X.X."/>
            <person name="Katz L.A."/>
            <person name="Lahr D.J.G."/>
        </authorList>
    </citation>
    <scope>NUCLEOTIDE SEQUENCE</scope>
</reference>